<dbReference type="AlphaFoldDB" id="R4S0A9"/>
<accession>R4S0A9</accession>
<dbReference type="EMBL" id="CP002548">
    <property type="protein sequence ID" value="AGL90239.1"/>
    <property type="molecule type" value="Genomic_DNA"/>
</dbReference>
<gene>
    <name evidence="2" type="ORF">SLY_0317</name>
</gene>
<keyword evidence="3" id="KW-1185">Reference proteome</keyword>
<proteinExistence type="predicted"/>
<sequence length="114" mass="14122">MFFIFLLSLMLLLASIFLKQEKKVKQIILVLVALFFTFGVFVYPGSLWYRLGDFWVFYVYLLKWFGFEYFEKYFNKTINFHKYFPISVFYYEKQKKLQEQAQKLKDKNIINYQH</sequence>
<reference evidence="2 3" key="1">
    <citation type="journal article" date="2013" name="BMC Genomics">
        <title>Comparison of the complete genome sequence of two closely related isolates of 'Candidatus Phytoplasma australiense' reveals genome plasticity.</title>
        <authorList>
            <person name="Andersen M.T."/>
            <person name="Liefting L.W."/>
            <person name="Havukkala I."/>
            <person name="Beever R.E."/>
        </authorList>
    </citation>
    <scope>NUCLEOTIDE SEQUENCE [LARGE SCALE GENOMIC DNA]</scope>
    <source>
        <strain evidence="2 3">NZSb11</strain>
    </source>
</reference>
<dbReference type="PATRIC" id="fig|980422.3.peg.294"/>
<dbReference type="Proteomes" id="UP000013941">
    <property type="component" value="Chromosome"/>
</dbReference>
<keyword evidence="1" id="KW-0472">Membrane</keyword>
<protein>
    <submittedName>
        <fullName evidence="2">Uncharacterized protein</fullName>
    </submittedName>
</protein>
<evidence type="ECO:0000313" key="3">
    <source>
        <dbReference type="Proteomes" id="UP000013941"/>
    </source>
</evidence>
<keyword evidence="1" id="KW-1133">Transmembrane helix</keyword>
<feature type="transmembrane region" description="Helical" evidence="1">
    <location>
        <begin position="28"/>
        <end position="49"/>
    </location>
</feature>
<organism evidence="2 3">
    <name type="scientific">Strawberry lethal yellows phytoplasma (CPA) str. NZSb11</name>
    <dbReference type="NCBI Taxonomy" id="980422"/>
    <lineage>
        <taxon>Bacteria</taxon>
        <taxon>Bacillati</taxon>
        <taxon>Mycoplasmatota</taxon>
        <taxon>Mollicutes</taxon>
        <taxon>Acholeplasmatales</taxon>
        <taxon>Acholeplasmataceae</taxon>
        <taxon>Candidatus Phytoplasma</taxon>
        <taxon>16SrXII (Stolbur group)</taxon>
    </lineage>
</organism>
<keyword evidence="1" id="KW-0812">Transmembrane</keyword>
<name>R4S0A9_PHYAS</name>
<dbReference type="HOGENOM" id="CLU_2119764_0_0_14"/>
<dbReference type="KEGG" id="nzs:SLY_0317"/>
<evidence type="ECO:0000313" key="2">
    <source>
        <dbReference type="EMBL" id="AGL90239.1"/>
    </source>
</evidence>
<evidence type="ECO:0000256" key="1">
    <source>
        <dbReference type="SAM" id="Phobius"/>
    </source>
</evidence>